<keyword evidence="9" id="KW-1185">Reference proteome</keyword>
<keyword evidence="2 6" id="KW-0812">Transmembrane</keyword>
<evidence type="ECO:0000313" key="9">
    <source>
        <dbReference type="Proteomes" id="UP001596012"/>
    </source>
</evidence>
<keyword evidence="4 6" id="KW-0472">Membrane</keyword>
<evidence type="ECO:0000256" key="3">
    <source>
        <dbReference type="ARBA" id="ARBA00022989"/>
    </source>
</evidence>
<feature type="transmembrane region" description="Helical" evidence="6">
    <location>
        <begin position="20"/>
        <end position="40"/>
    </location>
</feature>
<evidence type="ECO:0000256" key="1">
    <source>
        <dbReference type="ARBA" id="ARBA00004141"/>
    </source>
</evidence>
<dbReference type="PANTHER" id="PTHR31310">
    <property type="match status" value="1"/>
</dbReference>
<feature type="compositionally biased region" description="Low complexity" evidence="5">
    <location>
        <begin position="347"/>
        <end position="362"/>
    </location>
</feature>
<proteinExistence type="predicted"/>
<dbReference type="Pfam" id="PF14378">
    <property type="entry name" value="PAP2_3"/>
    <property type="match status" value="1"/>
</dbReference>
<sequence>MRRTDVPGTEAVSRARPRWWAELPLILLVYAVYSAGRLLARGDVTTAVDHGLAILRIEKVFYLNAEHPLNRLFTREPWLGIPADFWYASLHYLVTPAVLVWIFRSRTVRYRAARTWLLTSTFIGLIGFTLLPTCPPRLLSAGYGFVDTMAQYSDYGWWGGEASAPRGLGSMTNQYAAMPSLHVGWALWCGVMLWRYGGTRLTKVAGVAYPLITTIVVMGTANHYFLDALAGAAVMGVGLLLTRPVLRLADVARQRLRVLRPAWGGTAVTPGSTPVPSGSASGTASGATPVTAPVSEPAPEPVTVGSRGTGSSIVSGGCQTSPGERIPGQRKVSAGPGSGAGQRADPEASPADAGDEAPAAAR</sequence>
<dbReference type="RefSeq" id="WP_386352470.1">
    <property type="nucleotide sequence ID" value="NZ_JBHSFG010000087.1"/>
</dbReference>
<feature type="transmembrane region" description="Helical" evidence="6">
    <location>
        <begin position="85"/>
        <end position="103"/>
    </location>
</feature>
<evidence type="ECO:0000256" key="2">
    <source>
        <dbReference type="ARBA" id="ARBA00022692"/>
    </source>
</evidence>
<evidence type="ECO:0000256" key="6">
    <source>
        <dbReference type="SAM" id="Phobius"/>
    </source>
</evidence>
<organism evidence="8 9">
    <name type="scientific">Streptomyces xiangluensis</name>
    <dbReference type="NCBI Taxonomy" id="2665720"/>
    <lineage>
        <taxon>Bacteria</taxon>
        <taxon>Bacillati</taxon>
        <taxon>Actinomycetota</taxon>
        <taxon>Actinomycetes</taxon>
        <taxon>Kitasatosporales</taxon>
        <taxon>Streptomycetaceae</taxon>
        <taxon>Streptomyces</taxon>
    </lineage>
</organism>
<name>A0ABV8Z0U8_9ACTN</name>
<comment type="caution">
    <text evidence="8">The sequence shown here is derived from an EMBL/GenBank/DDBJ whole genome shotgun (WGS) entry which is preliminary data.</text>
</comment>
<dbReference type="Proteomes" id="UP001596012">
    <property type="component" value="Unassembled WGS sequence"/>
</dbReference>
<keyword evidence="3 6" id="KW-1133">Transmembrane helix</keyword>
<feature type="transmembrane region" description="Helical" evidence="6">
    <location>
        <begin position="115"/>
        <end position="133"/>
    </location>
</feature>
<reference evidence="9" key="1">
    <citation type="journal article" date="2019" name="Int. J. Syst. Evol. Microbiol.">
        <title>The Global Catalogue of Microorganisms (GCM) 10K type strain sequencing project: providing services to taxonomists for standard genome sequencing and annotation.</title>
        <authorList>
            <consortium name="The Broad Institute Genomics Platform"/>
            <consortium name="The Broad Institute Genome Sequencing Center for Infectious Disease"/>
            <person name="Wu L."/>
            <person name="Ma J."/>
        </authorList>
    </citation>
    <scope>NUCLEOTIDE SEQUENCE [LARGE SCALE GENOMIC DNA]</scope>
    <source>
        <strain evidence="9">DT43</strain>
    </source>
</reference>
<dbReference type="EMBL" id="JBHSFG010000087">
    <property type="protein sequence ID" value="MFC4470952.1"/>
    <property type="molecule type" value="Genomic_DNA"/>
</dbReference>
<feature type="transmembrane region" description="Helical" evidence="6">
    <location>
        <begin position="175"/>
        <end position="194"/>
    </location>
</feature>
<feature type="transmembrane region" description="Helical" evidence="6">
    <location>
        <begin position="201"/>
        <end position="218"/>
    </location>
</feature>
<protein>
    <submittedName>
        <fullName evidence="8">Phosphatase PAP2 family protein</fullName>
    </submittedName>
</protein>
<evidence type="ECO:0000259" key="7">
    <source>
        <dbReference type="Pfam" id="PF14378"/>
    </source>
</evidence>
<dbReference type="CDD" id="cd03386">
    <property type="entry name" value="PAP2_Aur1_like"/>
    <property type="match status" value="1"/>
</dbReference>
<feature type="compositionally biased region" description="Polar residues" evidence="5">
    <location>
        <begin position="309"/>
        <end position="322"/>
    </location>
</feature>
<feature type="domain" description="Inositolphosphotransferase Aur1/Ipt1" evidence="7">
    <location>
        <begin position="53"/>
        <end position="240"/>
    </location>
</feature>
<evidence type="ECO:0000313" key="8">
    <source>
        <dbReference type="EMBL" id="MFC4470952.1"/>
    </source>
</evidence>
<dbReference type="InterPro" id="IPR052185">
    <property type="entry name" value="IPC_Synthase-Related"/>
</dbReference>
<feature type="compositionally biased region" description="Low complexity" evidence="5">
    <location>
        <begin position="274"/>
        <end position="294"/>
    </location>
</feature>
<accession>A0ABV8Z0U8</accession>
<dbReference type="PANTHER" id="PTHR31310:SF7">
    <property type="entry name" value="PA-PHOSPHATASE RELATED-FAMILY PROTEIN DDB_G0268928"/>
    <property type="match status" value="1"/>
</dbReference>
<evidence type="ECO:0000256" key="4">
    <source>
        <dbReference type="ARBA" id="ARBA00023136"/>
    </source>
</evidence>
<feature type="region of interest" description="Disordered" evidence="5">
    <location>
        <begin position="264"/>
        <end position="362"/>
    </location>
</feature>
<comment type="subcellular location">
    <subcellularLocation>
        <location evidence="1">Membrane</location>
        <topology evidence="1">Multi-pass membrane protein</topology>
    </subcellularLocation>
</comment>
<dbReference type="InterPro" id="IPR026841">
    <property type="entry name" value="Aur1/Ipt1"/>
</dbReference>
<gene>
    <name evidence="8" type="ORF">ACFPH6_41770</name>
</gene>
<evidence type="ECO:0000256" key="5">
    <source>
        <dbReference type="SAM" id="MobiDB-lite"/>
    </source>
</evidence>